<dbReference type="Proteomes" id="UP001221898">
    <property type="component" value="Unassembled WGS sequence"/>
</dbReference>
<proteinExistence type="predicted"/>
<comment type="caution">
    <text evidence="2">The sequence shown here is derived from an EMBL/GenBank/DDBJ whole genome shotgun (WGS) entry which is preliminary data.</text>
</comment>
<organism evidence="2 3">
    <name type="scientific">Aldrovandia affinis</name>
    <dbReference type="NCBI Taxonomy" id="143900"/>
    <lineage>
        <taxon>Eukaryota</taxon>
        <taxon>Metazoa</taxon>
        <taxon>Chordata</taxon>
        <taxon>Craniata</taxon>
        <taxon>Vertebrata</taxon>
        <taxon>Euteleostomi</taxon>
        <taxon>Actinopterygii</taxon>
        <taxon>Neopterygii</taxon>
        <taxon>Teleostei</taxon>
        <taxon>Notacanthiformes</taxon>
        <taxon>Halosauridae</taxon>
        <taxon>Aldrovandia</taxon>
    </lineage>
</organism>
<dbReference type="EMBL" id="JAINUG010000149">
    <property type="protein sequence ID" value="KAJ8392086.1"/>
    <property type="molecule type" value="Genomic_DNA"/>
</dbReference>
<reference evidence="2" key="1">
    <citation type="journal article" date="2023" name="Science">
        <title>Genome structures resolve the early diversification of teleost fishes.</title>
        <authorList>
            <person name="Parey E."/>
            <person name="Louis A."/>
            <person name="Montfort J."/>
            <person name="Bouchez O."/>
            <person name="Roques C."/>
            <person name="Iampietro C."/>
            <person name="Lluch J."/>
            <person name="Castinel A."/>
            <person name="Donnadieu C."/>
            <person name="Desvignes T."/>
            <person name="Floi Bucao C."/>
            <person name="Jouanno E."/>
            <person name="Wen M."/>
            <person name="Mejri S."/>
            <person name="Dirks R."/>
            <person name="Jansen H."/>
            <person name="Henkel C."/>
            <person name="Chen W.J."/>
            <person name="Zahm M."/>
            <person name="Cabau C."/>
            <person name="Klopp C."/>
            <person name="Thompson A.W."/>
            <person name="Robinson-Rechavi M."/>
            <person name="Braasch I."/>
            <person name="Lecointre G."/>
            <person name="Bobe J."/>
            <person name="Postlethwait J.H."/>
            <person name="Berthelot C."/>
            <person name="Roest Crollius H."/>
            <person name="Guiguen Y."/>
        </authorList>
    </citation>
    <scope>NUCLEOTIDE SEQUENCE</scope>
    <source>
        <strain evidence="2">NC1722</strain>
    </source>
</reference>
<evidence type="ECO:0000313" key="2">
    <source>
        <dbReference type="EMBL" id="KAJ8392086.1"/>
    </source>
</evidence>
<name>A0AAD7RX91_9TELE</name>
<evidence type="ECO:0000256" key="1">
    <source>
        <dbReference type="SAM" id="MobiDB-lite"/>
    </source>
</evidence>
<protein>
    <submittedName>
        <fullName evidence="2">Uncharacterized protein</fullName>
    </submittedName>
</protein>
<sequence>MGTALAEVNFGPPCGNSGPTKERLCTVRPGWEGGQPIPQTPHRNKRGGAGGAQSEGYGPLRIIRFVPPESPCHTVPATGPRAESPAPTVYLPGRSRALQHPIPSDTQTNKQT</sequence>
<keyword evidence="3" id="KW-1185">Reference proteome</keyword>
<dbReference type="AlphaFoldDB" id="A0AAD7RX91"/>
<gene>
    <name evidence="2" type="ORF">AAFF_G00078920</name>
</gene>
<feature type="region of interest" description="Disordered" evidence="1">
    <location>
        <begin position="1"/>
        <end position="112"/>
    </location>
</feature>
<evidence type="ECO:0000313" key="3">
    <source>
        <dbReference type="Proteomes" id="UP001221898"/>
    </source>
</evidence>
<accession>A0AAD7RX91</accession>